<name>A0A6N2RFZ8_9FIRM</name>
<dbReference type="EMBL" id="CACRTG010000001">
    <property type="protein sequence ID" value="VYS78991.1"/>
    <property type="molecule type" value="Genomic_DNA"/>
</dbReference>
<reference evidence="1" key="1">
    <citation type="submission" date="2019-11" db="EMBL/GenBank/DDBJ databases">
        <authorList>
            <person name="Feng L."/>
        </authorList>
    </citation>
    <scope>NUCLEOTIDE SEQUENCE</scope>
    <source>
        <strain evidence="1">CnexileLFYP112</strain>
    </source>
</reference>
<protein>
    <recommendedName>
        <fullName evidence="2">ABC transporter substrate-binding protein</fullName>
    </recommendedName>
</protein>
<accession>A0A6N2RFZ8</accession>
<proteinExistence type="predicted"/>
<evidence type="ECO:0008006" key="2">
    <source>
        <dbReference type="Google" id="ProtNLM"/>
    </source>
</evidence>
<gene>
    <name evidence="1" type="ORF">CNLFYP112_00117</name>
</gene>
<dbReference type="AlphaFoldDB" id="A0A6N2RFZ8"/>
<sequence>MKEKLYTIPVNDAFKEDCECPLCNIYKKLEQEALEYTLRPSTYMTDDCRLESDKVGFCAKHVAMLKEMPDRLGLALMLKTHMEKSMKEIEAKQNESVKAASLFKRKSEPSELLSYVKGLEHSCFVCDKIESTFQNYLGTIFYLYKREEEFRKLFQSSKGFCTKHYGMLYEMAPERLRGEMLESFIAELNRMYLENMKRVHEDLGWFIDKFDYRFKDEPWKNAKDALPRTMTKLNSIL</sequence>
<dbReference type="InterPro" id="IPR045706">
    <property type="entry name" value="DUF6062"/>
</dbReference>
<dbReference type="Pfam" id="PF19538">
    <property type="entry name" value="DUF6062"/>
    <property type="match status" value="1"/>
</dbReference>
<evidence type="ECO:0000313" key="1">
    <source>
        <dbReference type="EMBL" id="VYS78991.1"/>
    </source>
</evidence>
<organism evidence="1">
    <name type="scientific">[Clostridium] nexile</name>
    <dbReference type="NCBI Taxonomy" id="29361"/>
    <lineage>
        <taxon>Bacteria</taxon>
        <taxon>Bacillati</taxon>
        <taxon>Bacillota</taxon>
        <taxon>Clostridia</taxon>
        <taxon>Lachnospirales</taxon>
        <taxon>Lachnospiraceae</taxon>
        <taxon>Tyzzerella</taxon>
    </lineage>
</organism>